<name>A0A016S4F4_9BILA</name>
<reference evidence="2" key="1">
    <citation type="journal article" date="2015" name="Nat. Genet.">
        <title>The genome and transcriptome of the zoonotic hookworm Ancylostoma ceylanicum identify infection-specific gene families.</title>
        <authorList>
            <person name="Schwarz E.M."/>
            <person name="Hu Y."/>
            <person name="Antoshechkin I."/>
            <person name="Miller M.M."/>
            <person name="Sternberg P.W."/>
            <person name="Aroian R.V."/>
        </authorList>
    </citation>
    <scope>NUCLEOTIDE SEQUENCE</scope>
    <source>
        <strain evidence="2">HY135</strain>
    </source>
</reference>
<sequence length="68" mass="7655">MCVVPCSGVLPPSEIICNHARYCLALLFYVDVPSSLSCYRLLYNPNNEDKSRLLISMRTNCMSLLPCL</sequence>
<dbReference type="AlphaFoldDB" id="A0A016S4F4"/>
<keyword evidence="2" id="KW-1185">Reference proteome</keyword>
<gene>
    <name evidence="1" type="primary">Acey_s0302.g1864</name>
    <name evidence="1" type="ORF">Y032_0302g1864</name>
</gene>
<proteinExistence type="predicted"/>
<protein>
    <submittedName>
        <fullName evidence="1">Uncharacterized protein</fullName>
    </submittedName>
</protein>
<evidence type="ECO:0000313" key="2">
    <source>
        <dbReference type="Proteomes" id="UP000024635"/>
    </source>
</evidence>
<dbReference type="EMBL" id="JARK01001638">
    <property type="protein sequence ID" value="EYB85237.1"/>
    <property type="molecule type" value="Genomic_DNA"/>
</dbReference>
<accession>A0A016S4F4</accession>
<dbReference type="Proteomes" id="UP000024635">
    <property type="component" value="Unassembled WGS sequence"/>
</dbReference>
<comment type="caution">
    <text evidence="1">The sequence shown here is derived from an EMBL/GenBank/DDBJ whole genome shotgun (WGS) entry which is preliminary data.</text>
</comment>
<organism evidence="1 2">
    <name type="scientific">Ancylostoma ceylanicum</name>
    <dbReference type="NCBI Taxonomy" id="53326"/>
    <lineage>
        <taxon>Eukaryota</taxon>
        <taxon>Metazoa</taxon>
        <taxon>Ecdysozoa</taxon>
        <taxon>Nematoda</taxon>
        <taxon>Chromadorea</taxon>
        <taxon>Rhabditida</taxon>
        <taxon>Rhabditina</taxon>
        <taxon>Rhabditomorpha</taxon>
        <taxon>Strongyloidea</taxon>
        <taxon>Ancylostomatidae</taxon>
        <taxon>Ancylostomatinae</taxon>
        <taxon>Ancylostoma</taxon>
    </lineage>
</organism>
<evidence type="ECO:0000313" key="1">
    <source>
        <dbReference type="EMBL" id="EYB85237.1"/>
    </source>
</evidence>